<protein>
    <submittedName>
        <fullName evidence="2">Galectin</fullName>
    </submittedName>
</protein>
<accession>A0A914PDI0</accession>
<name>A0A914PDI0_9BILA</name>
<organism evidence="1 2">
    <name type="scientific">Panagrolaimus davidi</name>
    <dbReference type="NCBI Taxonomy" id="227884"/>
    <lineage>
        <taxon>Eukaryota</taxon>
        <taxon>Metazoa</taxon>
        <taxon>Ecdysozoa</taxon>
        <taxon>Nematoda</taxon>
        <taxon>Chromadorea</taxon>
        <taxon>Rhabditida</taxon>
        <taxon>Tylenchina</taxon>
        <taxon>Panagrolaimomorpha</taxon>
        <taxon>Panagrolaimoidea</taxon>
        <taxon>Panagrolaimidae</taxon>
        <taxon>Panagrolaimus</taxon>
    </lineage>
</organism>
<evidence type="ECO:0000313" key="1">
    <source>
        <dbReference type="Proteomes" id="UP000887578"/>
    </source>
</evidence>
<keyword evidence="1" id="KW-1185">Reference proteome</keyword>
<dbReference type="Proteomes" id="UP000887578">
    <property type="component" value="Unplaced"/>
</dbReference>
<sequence length="120" mass="13896">MDHIHVVSIPVGPVTLIPLYHHVLENKIIVEISSQPDSSFAFRFFYEHRFGVNHGIVKNGSSFKFEVVYDTLPVSLRMLYVDVEQDAVHNPLLQPYELPEQIFEIFMVICPQRADVQQML</sequence>
<dbReference type="AlphaFoldDB" id="A0A914PDI0"/>
<evidence type="ECO:0000313" key="2">
    <source>
        <dbReference type="WBParaSite" id="PDA_v2.g16221.t1"/>
    </source>
</evidence>
<reference evidence="2" key="1">
    <citation type="submission" date="2022-11" db="UniProtKB">
        <authorList>
            <consortium name="WormBaseParasite"/>
        </authorList>
    </citation>
    <scope>IDENTIFICATION</scope>
</reference>
<dbReference type="WBParaSite" id="PDA_v2.g16221.t1">
    <property type="protein sequence ID" value="PDA_v2.g16221.t1"/>
    <property type="gene ID" value="PDA_v2.g16221"/>
</dbReference>
<proteinExistence type="predicted"/>